<evidence type="ECO:0000256" key="1">
    <source>
        <dbReference type="SAM" id="Phobius"/>
    </source>
</evidence>
<reference evidence="2" key="2">
    <citation type="journal article" date="2015" name="Data Brief">
        <title>Shoot transcriptome of the giant reed, Arundo donax.</title>
        <authorList>
            <person name="Barrero R.A."/>
            <person name="Guerrero F.D."/>
            <person name="Moolhuijzen P."/>
            <person name="Goolsby J.A."/>
            <person name="Tidwell J."/>
            <person name="Bellgard S.E."/>
            <person name="Bellgard M.I."/>
        </authorList>
    </citation>
    <scope>NUCLEOTIDE SEQUENCE</scope>
    <source>
        <tissue evidence="2">Shoot tissue taken approximately 20 cm above the soil surface</tissue>
    </source>
</reference>
<accession>A0A0A9HAZ2</accession>
<sequence>MLTSKTLLIWLICNLERERLCCGAVSTCDWGIPYAQQTIIKGIVLALLFGSFNLRAYMLMKKKLSVILNFLWR</sequence>
<name>A0A0A9HAZ2_ARUDO</name>
<feature type="transmembrane region" description="Helical" evidence="1">
    <location>
        <begin position="39"/>
        <end position="58"/>
    </location>
</feature>
<dbReference type="AlphaFoldDB" id="A0A0A9HAZ2"/>
<keyword evidence="1" id="KW-0472">Membrane</keyword>
<keyword evidence="1" id="KW-0812">Transmembrane</keyword>
<reference evidence="2" key="1">
    <citation type="submission" date="2014-09" db="EMBL/GenBank/DDBJ databases">
        <authorList>
            <person name="Magalhaes I.L.F."/>
            <person name="Oliveira U."/>
            <person name="Santos F.R."/>
            <person name="Vidigal T.H.D.A."/>
            <person name="Brescovit A.D."/>
            <person name="Santos A.J."/>
        </authorList>
    </citation>
    <scope>NUCLEOTIDE SEQUENCE</scope>
    <source>
        <tissue evidence="2">Shoot tissue taken approximately 20 cm above the soil surface</tissue>
    </source>
</reference>
<evidence type="ECO:0000313" key="2">
    <source>
        <dbReference type="EMBL" id="JAE32979.1"/>
    </source>
</evidence>
<organism evidence="2">
    <name type="scientific">Arundo donax</name>
    <name type="common">Giant reed</name>
    <name type="synonym">Donax arundinaceus</name>
    <dbReference type="NCBI Taxonomy" id="35708"/>
    <lineage>
        <taxon>Eukaryota</taxon>
        <taxon>Viridiplantae</taxon>
        <taxon>Streptophyta</taxon>
        <taxon>Embryophyta</taxon>
        <taxon>Tracheophyta</taxon>
        <taxon>Spermatophyta</taxon>
        <taxon>Magnoliopsida</taxon>
        <taxon>Liliopsida</taxon>
        <taxon>Poales</taxon>
        <taxon>Poaceae</taxon>
        <taxon>PACMAD clade</taxon>
        <taxon>Arundinoideae</taxon>
        <taxon>Arundineae</taxon>
        <taxon>Arundo</taxon>
    </lineage>
</organism>
<proteinExistence type="predicted"/>
<keyword evidence="1" id="KW-1133">Transmembrane helix</keyword>
<dbReference type="EMBL" id="GBRH01164917">
    <property type="protein sequence ID" value="JAE32979.1"/>
    <property type="molecule type" value="Transcribed_RNA"/>
</dbReference>
<protein>
    <submittedName>
        <fullName evidence="2">Uncharacterized protein</fullName>
    </submittedName>
</protein>